<keyword evidence="3" id="KW-1185">Reference proteome</keyword>
<reference evidence="2 3" key="1">
    <citation type="submission" date="2023-03" db="EMBL/GenBank/DDBJ databases">
        <title>WGS of Gossypium arboreum.</title>
        <authorList>
            <person name="Yu D."/>
        </authorList>
    </citation>
    <scope>NUCLEOTIDE SEQUENCE [LARGE SCALE GENOMIC DNA]</scope>
    <source>
        <tissue evidence="2">Leaf</tissue>
    </source>
</reference>
<sequence>MVVDSIPAQEISWRDKVLGRGAPDSSRDEDFEFLDGNVVRTTVNGVPPINFSERSQRIPFPPTGANEFPSQIRRPRWLLNYLAGIFLTLFCIIGTTVSRSLHNRFT</sequence>
<keyword evidence="1" id="KW-0812">Transmembrane</keyword>
<gene>
    <name evidence="2" type="ORF">PVK06_048460</name>
</gene>
<feature type="transmembrane region" description="Helical" evidence="1">
    <location>
        <begin position="78"/>
        <end position="97"/>
    </location>
</feature>
<organism evidence="2 3">
    <name type="scientific">Gossypium arboreum</name>
    <name type="common">Tree cotton</name>
    <name type="synonym">Gossypium nanking</name>
    <dbReference type="NCBI Taxonomy" id="29729"/>
    <lineage>
        <taxon>Eukaryota</taxon>
        <taxon>Viridiplantae</taxon>
        <taxon>Streptophyta</taxon>
        <taxon>Embryophyta</taxon>
        <taxon>Tracheophyta</taxon>
        <taxon>Spermatophyta</taxon>
        <taxon>Magnoliopsida</taxon>
        <taxon>eudicotyledons</taxon>
        <taxon>Gunneridae</taxon>
        <taxon>Pentapetalae</taxon>
        <taxon>rosids</taxon>
        <taxon>malvids</taxon>
        <taxon>Malvales</taxon>
        <taxon>Malvaceae</taxon>
        <taxon>Malvoideae</taxon>
        <taxon>Gossypium</taxon>
    </lineage>
</organism>
<comment type="caution">
    <text evidence="2">The sequence shown here is derived from an EMBL/GenBank/DDBJ whole genome shotgun (WGS) entry which is preliminary data.</text>
</comment>
<evidence type="ECO:0000313" key="3">
    <source>
        <dbReference type="Proteomes" id="UP001358586"/>
    </source>
</evidence>
<proteinExistence type="predicted"/>
<name>A0ABR0MFY7_GOSAR</name>
<dbReference type="EMBL" id="JARKNE010000013">
    <property type="protein sequence ID" value="KAK5772184.1"/>
    <property type="molecule type" value="Genomic_DNA"/>
</dbReference>
<protein>
    <submittedName>
        <fullName evidence="2">Uncharacterized protein</fullName>
    </submittedName>
</protein>
<dbReference type="Proteomes" id="UP001358586">
    <property type="component" value="Chromosome 13"/>
</dbReference>
<keyword evidence="1" id="KW-1133">Transmembrane helix</keyword>
<evidence type="ECO:0000256" key="1">
    <source>
        <dbReference type="SAM" id="Phobius"/>
    </source>
</evidence>
<evidence type="ECO:0000313" key="2">
    <source>
        <dbReference type="EMBL" id="KAK5772184.1"/>
    </source>
</evidence>
<keyword evidence="1" id="KW-0472">Membrane</keyword>
<accession>A0ABR0MFY7</accession>